<dbReference type="EMBL" id="CAJVQB010002235">
    <property type="protein sequence ID" value="CAG8567271.1"/>
    <property type="molecule type" value="Genomic_DNA"/>
</dbReference>
<dbReference type="Proteomes" id="UP000789901">
    <property type="component" value="Unassembled WGS sequence"/>
</dbReference>
<evidence type="ECO:0000313" key="1">
    <source>
        <dbReference type="EMBL" id="CAG8567271.1"/>
    </source>
</evidence>
<organism evidence="1 2">
    <name type="scientific">Gigaspora margarita</name>
    <dbReference type="NCBI Taxonomy" id="4874"/>
    <lineage>
        <taxon>Eukaryota</taxon>
        <taxon>Fungi</taxon>
        <taxon>Fungi incertae sedis</taxon>
        <taxon>Mucoromycota</taxon>
        <taxon>Glomeromycotina</taxon>
        <taxon>Glomeromycetes</taxon>
        <taxon>Diversisporales</taxon>
        <taxon>Gigasporaceae</taxon>
        <taxon>Gigaspora</taxon>
    </lineage>
</organism>
<evidence type="ECO:0000313" key="2">
    <source>
        <dbReference type="Proteomes" id="UP000789901"/>
    </source>
</evidence>
<protein>
    <submittedName>
        <fullName evidence="1">32264_t:CDS:1</fullName>
    </submittedName>
</protein>
<accession>A0ABN7UD66</accession>
<sequence>MDGPTSDQELAKNWEKTHRNGSSINILNSTVLASGTIYGGTTNDEFFSPVFQRDQDHKNIKNNHANEKPTVTLEPFVSEELEENLLQEILVQLSISNSL</sequence>
<name>A0ABN7UD66_GIGMA</name>
<comment type="caution">
    <text evidence="1">The sequence shown here is derived from an EMBL/GenBank/DDBJ whole genome shotgun (WGS) entry which is preliminary data.</text>
</comment>
<keyword evidence="2" id="KW-1185">Reference proteome</keyword>
<proteinExistence type="predicted"/>
<reference evidence="1 2" key="1">
    <citation type="submission" date="2021-06" db="EMBL/GenBank/DDBJ databases">
        <authorList>
            <person name="Kallberg Y."/>
            <person name="Tangrot J."/>
            <person name="Rosling A."/>
        </authorList>
    </citation>
    <scope>NUCLEOTIDE SEQUENCE [LARGE SCALE GENOMIC DNA]</scope>
    <source>
        <strain evidence="1 2">120-4 pot B 10/14</strain>
    </source>
</reference>
<gene>
    <name evidence="1" type="ORF">GMARGA_LOCUS5310</name>
</gene>